<feature type="repeat" description="ANK" evidence="3">
    <location>
        <begin position="138"/>
        <end position="170"/>
    </location>
</feature>
<reference evidence="4 5" key="1">
    <citation type="submission" date="2016-05" db="EMBL/GenBank/DDBJ databases">
        <title>Nuclear genome of Blastocystis sp. subtype 1 NandII.</title>
        <authorList>
            <person name="Gentekaki E."/>
            <person name="Curtis B."/>
            <person name="Stairs C."/>
            <person name="Eme L."/>
            <person name="Herman E."/>
            <person name="Klimes V."/>
            <person name="Arias M.C."/>
            <person name="Elias M."/>
            <person name="Hilliou F."/>
            <person name="Klute M."/>
            <person name="Malik S.-B."/>
            <person name="Pightling A."/>
            <person name="Rachubinski R."/>
            <person name="Salas D."/>
            <person name="Schlacht A."/>
            <person name="Suga H."/>
            <person name="Archibald J."/>
            <person name="Ball S.G."/>
            <person name="Clark G."/>
            <person name="Dacks J."/>
            <person name="Van Der Giezen M."/>
            <person name="Tsaousis A."/>
            <person name="Roger A."/>
        </authorList>
    </citation>
    <scope>NUCLEOTIDE SEQUENCE [LARGE SCALE GENOMIC DNA]</scope>
    <source>
        <strain evidence="5">ATCC 50177 / NandII</strain>
    </source>
</reference>
<keyword evidence="2 3" id="KW-0040">ANK repeat</keyword>
<evidence type="ECO:0000256" key="1">
    <source>
        <dbReference type="ARBA" id="ARBA00022737"/>
    </source>
</evidence>
<dbReference type="Proteomes" id="UP000078348">
    <property type="component" value="Unassembled WGS sequence"/>
</dbReference>
<evidence type="ECO:0000313" key="5">
    <source>
        <dbReference type="Proteomes" id="UP000078348"/>
    </source>
</evidence>
<name>A0A196SN23_BLAHN</name>
<dbReference type="STRING" id="478820.A0A196SN23"/>
<dbReference type="EMBL" id="LXWW01000024">
    <property type="protein sequence ID" value="OAO17597.1"/>
    <property type="molecule type" value="Genomic_DNA"/>
</dbReference>
<gene>
    <name evidence="4" type="ORF">AV274_0675</name>
</gene>
<dbReference type="AlphaFoldDB" id="A0A196SN23"/>
<accession>A0A196SN23</accession>
<dbReference type="PANTHER" id="PTHR24171">
    <property type="entry name" value="ANKYRIN REPEAT DOMAIN-CONTAINING PROTEIN 39-RELATED"/>
    <property type="match status" value="1"/>
</dbReference>
<keyword evidence="1" id="KW-0677">Repeat</keyword>
<keyword evidence="4" id="KW-0647">Proteasome</keyword>
<proteinExistence type="predicted"/>
<organism evidence="4 5">
    <name type="scientific">Blastocystis sp. subtype 1 (strain ATCC 50177 / NandII)</name>
    <dbReference type="NCBI Taxonomy" id="478820"/>
    <lineage>
        <taxon>Eukaryota</taxon>
        <taxon>Sar</taxon>
        <taxon>Stramenopiles</taxon>
        <taxon>Bigyra</taxon>
        <taxon>Opalozoa</taxon>
        <taxon>Opalinata</taxon>
        <taxon>Blastocystidae</taxon>
        <taxon>Blastocystis</taxon>
    </lineage>
</organism>
<comment type="caution">
    <text evidence="4">The sequence shown here is derived from an EMBL/GenBank/DDBJ whole genome shotgun (WGS) entry which is preliminary data.</text>
</comment>
<evidence type="ECO:0000313" key="4">
    <source>
        <dbReference type="EMBL" id="OAO17597.1"/>
    </source>
</evidence>
<evidence type="ECO:0000256" key="3">
    <source>
        <dbReference type="PROSITE-ProRule" id="PRU00023"/>
    </source>
</evidence>
<dbReference type="Gene3D" id="1.25.40.20">
    <property type="entry name" value="Ankyrin repeat-containing domain"/>
    <property type="match status" value="2"/>
</dbReference>
<dbReference type="InterPro" id="IPR036770">
    <property type="entry name" value="Ankyrin_rpt-contain_sf"/>
</dbReference>
<dbReference type="SMART" id="SM00248">
    <property type="entry name" value="ANK"/>
    <property type="match status" value="5"/>
</dbReference>
<keyword evidence="5" id="KW-1185">Reference proteome</keyword>
<dbReference type="PROSITE" id="PS50297">
    <property type="entry name" value="ANK_REP_REGION"/>
    <property type="match status" value="3"/>
</dbReference>
<dbReference type="OrthoDB" id="46760at2759"/>
<dbReference type="GO" id="GO:0000502">
    <property type="term" value="C:proteasome complex"/>
    <property type="evidence" value="ECO:0007669"/>
    <property type="project" value="UniProtKB-KW"/>
</dbReference>
<feature type="repeat" description="ANK" evidence="3">
    <location>
        <begin position="40"/>
        <end position="73"/>
    </location>
</feature>
<dbReference type="PROSITE" id="PS50088">
    <property type="entry name" value="ANK_REPEAT"/>
    <property type="match status" value="3"/>
</dbReference>
<dbReference type="Pfam" id="PF12796">
    <property type="entry name" value="Ank_2"/>
    <property type="match status" value="2"/>
</dbReference>
<protein>
    <submittedName>
        <fullName evidence="4">26S proteasome non-ATPase regulatory subunit 10</fullName>
    </submittedName>
</protein>
<evidence type="ECO:0000256" key="2">
    <source>
        <dbReference type="ARBA" id="ARBA00023043"/>
    </source>
</evidence>
<feature type="repeat" description="ANK" evidence="3">
    <location>
        <begin position="74"/>
        <end position="106"/>
    </location>
</feature>
<dbReference type="InterPro" id="IPR002110">
    <property type="entry name" value="Ankyrin_rpt"/>
</dbReference>
<dbReference type="SUPFAM" id="SSF48403">
    <property type="entry name" value="Ankyrin repeat"/>
    <property type="match status" value="1"/>
</dbReference>
<sequence>MDKSLEEVENSLQNQCRLGNLDAVLQKLDGGEDPNGRDDDERTPLHWAASSKNPELVTLLLSLPKVDVNARDDSGYTPLMCAVAAGRVENTRLLLQAGADVNRVNEYQETVVHMTKSNTAILSMLIDKVKDVNKQNEYGVTALMKAASLGCLDSMRLLLDHGARVDMADGEGNTAAHYAAFDNRREAYLLLKARGYDEETRNKENKTALDYVH</sequence>